<organism evidence="7 8">
    <name type="scientific">Serinibacter salmoneus</name>
    <dbReference type="NCBI Taxonomy" id="556530"/>
    <lineage>
        <taxon>Bacteria</taxon>
        <taxon>Bacillati</taxon>
        <taxon>Actinomycetota</taxon>
        <taxon>Actinomycetes</taxon>
        <taxon>Micrococcales</taxon>
        <taxon>Beutenbergiaceae</taxon>
        <taxon>Serinibacter</taxon>
    </lineage>
</organism>
<evidence type="ECO:0000256" key="2">
    <source>
        <dbReference type="ARBA" id="ARBA00006706"/>
    </source>
</evidence>
<evidence type="ECO:0000313" key="8">
    <source>
        <dbReference type="Proteomes" id="UP000224915"/>
    </source>
</evidence>
<dbReference type="Gene3D" id="1.10.600.10">
    <property type="entry name" value="Farnesyl Diphosphate Synthase"/>
    <property type="match status" value="1"/>
</dbReference>
<evidence type="ECO:0000256" key="3">
    <source>
        <dbReference type="ARBA" id="ARBA00022679"/>
    </source>
</evidence>
<protein>
    <submittedName>
        <fullName evidence="7">Geranylgeranyl diphosphate synthase type I</fullName>
    </submittedName>
</protein>
<comment type="similarity">
    <text evidence="2 6">Belongs to the FPP/GGPP synthase family.</text>
</comment>
<dbReference type="InterPro" id="IPR000092">
    <property type="entry name" value="Polyprenyl_synt"/>
</dbReference>
<comment type="caution">
    <text evidence="7">The sequence shown here is derived from an EMBL/GenBank/DDBJ whole genome shotgun (WGS) entry which is preliminary data.</text>
</comment>
<dbReference type="RefSeq" id="WP_098468632.1">
    <property type="nucleotide sequence ID" value="NZ_PDJD01000001.1"/>
</dbReference>
<dbReference type="Pfam" id="PF00348">
    <property type="entry name" value="polyprenyl_synt"/>
    <property type="match status" value="1"/>
</dbReference>
<dbReference type="Proteomes" id="UP000224915">
    <property type="component" value="Unassembled WGS sequence"/>
</dbReference>
<reference evidence="7 8" key="1">
    <citation type="submission" date="2017-10" db="EMBL/GenBank/DDBJ databases">
        <title>Sequencing the genomes of 1000 actinobacteria strains.</title>
        <authorList>
            <person name="Klenk H.-P."/>
        </authorList>
    </citation>
    <scope>NUCLEOTIDE SEQUENCE [LARGE SCALE GENOMIC DNA]</scope>
    <source>
        <strain evidence="7 8">DSM 21801</strain>
    </source>
</reference>
<dbReference type="SFLD" id="SFLDS00005">
    <property type="entry name" value="Isoprenoid_Synthase_Type_I"/>
    <property type="match status" value="1"/>
</dbReference>
<dbReference type="GO" id="GO:0008299">
    <property type="term" value="P:isoprenoid biosynthetic process"/>
    <property type="evidence" value="ECO:0007669"/>
    <property type="project" value="InterPro"/>
</dbReference>
<dbReference type="CDD" id="cd00685">
    <property type="entry name" value="Trans_IPPS_HT"/>
    <property type="match status" value="1"/>
</dbReference>
<evidence type="ECO:0000256" key="4">
    <source>
        <dbReference type="ARBA" id="ARBA00022723"/>
    </source>
</evidence>
<keyword evidence="8" id="KW-1185">Reference proteome</keyword>
<dbReference type="PROSITE" id="PS00444">
    <property type="entry name" value="POLYPRENYL_SYNTHASE_2"/>
    <property type="match status" value="1"/>
</dbReference>
<dbReference type="EMBL" id="PDJD01000001">
    <property type="protein sequence ID" value="PFG19522.1"/>
    <property type="molecule type" value="Genomic_DNA"/>
</dbReference>
<dbReference type="PROSITE" id="PS00723">
    <property type="entry name" value="POLYPRENYL_SYNTHASE_1"/>
    <property type="match status" value="1"/>
</dbReference>
<evidence type="ECO:0000313" key="7">
    <source>
        <dbReference type="EMBL" id="PFG19522.1"/>
    </source>
</evidence>
<sequence length="361" mass="38433">MVHPGATQAPDEELRGRLDAAIAAQTAALEPWAREVGGELDPFLRQAGVAVRGGKRLRALLCLAAHEVASGPDLPDHVIQAAAALELFQAAALVHDDLMDGSDTRRGEPSAHRALELASPGGRDRAGFGAGGAILLGDLLLARSSTVLFEATRHAAGQAAHAAARLYSDMATEVAVGQYLDLLASHAPWDDDVDLERAFRVIRAKSARYSVEIPLALGATLAGARETTIAWLRDIGHEIGTAFQLRDDLLGVFGEPERTGKPAGDDLREGKRTVLVALAHAEGDATLRERLERDLGRGDLTAGEIQDLTRAIDACGARRRVEHIIAEHRQRAADLLSRPPAGVTATARLERLLRAAVDRSV</sequence>
<dbReference type="SUPFAM" id="SSF48576">
    <property type="entry name" value="Terpenoid synthases"/>
    <property type="match status" value="1"/>
</dbReference>
<keyword evidence="5" id="KW-0460">Magnesium</keyword>
<accession>A0A2A9D0P4</accession>
<dbReference type="SFLD" id="SFLDG01017">
    <property type="entry name" value="Polyprenyl_Transferase_Like"/>
    <property type="match status" value="1"/>
</dbReference>
<dbReference type="PANTHER" id="PTHR12001">
    <property type="entry name" value="GERANYLGERANYL PYROPHOSPHATE SYNTHASE"/>
    <property type="match status" value="1"/>
</dbReference>
<dbReference type="InterPro" id="IPR033749">
    <property type="entry name" value="Polyprenyl_synt_CS"/>
</dbReference>
<dbReference type="GO" id="GO:0004659">
    <property type="term" value="F:prenyltransferase activity"/>
    <property type="evidence" value="ECO:0007669"/>
    <property type="project" value="InterPro"/>
</dbReference>
<gene>
    <name evidence="7" type="ORF">ATL40_1086</name>
</gene>
<dbReference type="AlphaFoldDB" id="A0A2A9D0P4"/>
<dbReference type="InterPro" id="IPR008949">
    <property type="entry name" value="Isoprenoid_synthase_dom_sf"/>
</dbReference>
<dbReference type="GO" id="GO:0046872">
    <property type="term" value="F:metal ion binding"/>
    <property type="evidence" value="ECO:0007669"/>
    <property type="project" value="UniProtKB-KW"/>
</dbReference>
<keyword evidence="3 6" id="KW-0808">Transferase</keyword>
<dbReference type="PANTHER" id="PTHR12001:SF85">
    <property type="entry name" value="SHORT CHAIN ISOPRENYL DIPHOSPHATE SYNTHASE"/>
    <property type="match status" value="1"/>
</dbReference>
<name>A0A2A9D0P4_9MICO</name>
<dbReference type="OrthoDB" id="4497239at2"/>
<evidence type="ECO:0000256" key="1">
    <source>
        <dbReference type="ARBA" id="ARBA00001946"/>
    </source>
</evidence>
<keyword evidence="4" id="KW-0479">Metal-binding</keyword>
<proteinExistence type="inferred from homology"/>
<evidence type="ECO:0000256" key="6">
    <source>
        <dbReference type="RuleBase" id="RU004466"/>
    </source>
</evidence>
<evidence type="ECO:0000256" key="5">
    <source>
        <dbReference type="ARBA" id="ARBA00022842"/>
    </source>
</evidence>
<comment type="cofactor">
    <cofactor evidence="1">
        <name>Mg(2+)</name>
        <dbReference type="ChEBI" id="CHEBI:18420"/>
    </cofactor>
</comment>